<dbReference type="EMBL" id="RBZV01000002">
    <property type="protein sequence ID" value="RKP50810.1"/>
    <property type="molecule type" value="Genomic_DNA"/>
</dbReference>
<evidence type="ECO:0000313" key="15">
    <source>
        <dbReference type="Proteomes" id="UP000280434"/>
    </source>
</evidence>
<keyword evidence="4" id="KW-0997">Cell inner membrane</keyword>
<gene>
    <name evidence="13 14" type="primary">crcB</name>
    <name evidence="13" type="synonym">fluC</name>
    <name evidence="14" type="ORF">D7S89_06965</name>
</gene>
<dbReference type="NCBIfam" id="NF010792">
    <property type="entry name" value="PRK14196.1"/>
    <property type="match status" value="1"/>
</dbReference>
<evidence type="ECO:0000256" key="8">
    <source>
        <dbReference type="ARBA" id="ARBA00023065"/>
    </source>
</evidence>
<keyword evidence="3 13" id="KW-1003">Cell membrane</keyword>
<evidence type="ECO:0000256" key="4">
    <source>
        <dbReference type="ARBA" id="ARBA00022519"/>
    </source>
</evidence>
<comment type="activity regulation">
    <text evidence="13">Na(+) is not transported, but it plays an essential structural role and its presence is essential for fluoride channel function.</text>
</comment>
<evidence type="ECO:0000313" key="14">
    <source>
        <dbReference type="EMBL" id="RKP50810.1"/>
    </source>
</evidence>
<comment type="caution">
    <text evidence="14">The sequence shown here is derived from an EMBL/GenBank/DDBJ whole genome shotgun (WGS) entry which is preliminary data.</text>
</comment>
<protein>
    <recommendedName>
        <fullName evidence="13">Fluoride-specific ion channel FluC</fullName>
    </recommendedName>
</protein>
<evidence type="ECO:0000256" key="10">
    <source>
        <dbReference type="ARBA" id="ARBA00023303"/>
    </source>
</evidence>
<feature type="transmembrane region" description="Helical" evidence="13">
    <location>
        <begin position="33"/>
        <end position="55"/>
    </location>
</feature>
<comment type="catalytic activity">
    <reaction evidence="12">
        <text>fluoride(in) = fluoride(out)</text>
        <dbReference type="Rhea" id="RHEA:76159"/>
        <dbReference type="ChEBI" id="CHEBI:17051"/>
    </reaction>
    <physiologicalReaction direction="left-to-right" evidence="12">
        <dbReference type="Rhea" id="RHEA:76160"/>
    </physiologicalReaction>
</comment>
<feature type="transmembrane region" description="Helical" evidence="13">
    <location>
        <begin position="67"/>
        <end position="92"/>
    </location>
</feature>
<evidence type="ECO:0000256" key="5">
    <source>
        <dbReference type="ARBA" id="ARBA00022692"/>
    </source>
</evidence>
<dbReference type="OrthoDB" id="9806299at2"/>
<dbReference type="PANTHER" id="PTHR28259">
    <property type="entry name" value="FLUORIDE EXPORT PROTEIN 1-RELATED"/>
    <property type="match status" value="1"/>
</dbReference>
<dbReference type="GO" id="GO:0005886">
    <property type="term" value="C:plasma membrane"/>
    <property type="evidence" value="ECO:0007669"/>
    <property type="project" value="UniProtKB-SubCell"/>
</dbReference>
<keyword evidence="6 13" id="KW-1133">Transmembrane helix</keyword>
<evidence type="ECO:0000256" key="9">
    <source>
        <dbReference type="ARBA" id="ARBA00023136"/>
    </source>
</evidence>
<feature type="binding site" evidence="13">
    <location>
        <position position="78"/>
    </location>
    <ligand>
        <name>Na(+)</name>
        <dbReference type="ChEBI" id="CHEBI:29101"/>
        <note>structural</note>
    </ligand>
</feature>
<comment type="function">
    <text evidence="13">Fluoride-specific ion channel. Important for reducing fluoride concentration in the cell, thus reducing its toxicity.</text>
</comment>
<accession>A0A494XJH1</accession>
<sequence length="131" mass="13668">MIYSILSIFIGAGLGALLRWALSLSLNAILPAVPLGTLASNLIGAYLIGVAAVFFTAKAGLPPEWRLFVITGFMGGLTTFSTFSVEVVTLMAQNEFGWALIAAGLHLLGSFALTGFGMWSARAWLVSTAGA</sequence>
<dbReference type="GO" id="GO:0062054">
    <property type="term" value="F:fluoride channel activity"/>
    <property type="evidence" value="ECO:0007669"/>
    <property type="project" value="UniProtKB-UniRule"/>
</dbReference>
<keyword evidence="15" id="KW-1185">Reference proteome</keyword>
<keyword evidence="2 13" id="KW-0813">Transport</keyword>
<comment type="subcellular location">
    <subcellularLocation>
        <location evidence="1 13">Cell membrane</location>
        <topology evidence="1 13">Multi-pass membrane protein</topology>
    </subcellularLocation>
</comment>
<organism evidence="14 15">
    <name type="scientific">Trinickia fusca</name>
    <dbReference type="NCBI Taxonomy" id="2419777"/>
    <lineage>
        <taxon>Bacteria</taxon>
        <taxon>Pseudomonadati</taxon>
        <taxon>Pseudomonadota</taxon>
        <taxon>Betaproteobacteria</taxon>
        <taxon>Burkholderiales</taxon>
        <taxon>Burkholderiaceae</taxon>
        <taxon>Trinickia</taxon>
    </lineage>
</organism>
<dbReference type="Proteomes" id="UP000280434">
    <property type="component" value="Unassembled WGS sequence"/>
</dbReference>
<dbReference type="GO" id="GO:0046872">
    <property type="term" value="F:metal ion binding"/>
    <property type="evidence" value="ECO:0007669"/>
    <property type="project" value="UniProtKB-KW"/>
</dbReference>
<keyword evidence="8 13" id="KW-0406">Ion transport</keyword>
<dbReference type="PANTHER" id="PTHR28259:SF1">
    <property type="entry name" value="FLUORIDE EXPORT PROTEIN 1-RELATED"/>
    <property type="match status" value="1"/>
</dbReference>
<proteinExistence type="inferred from homology"/>
<feature type="transmembrane region" description="Helical" evidence="13">
    <location>
        <begin position="98"/>
        <end position="119"/>
    </location>
</feature>
<evidence type="ECO:0000256" key="11">
    <source>
        <dbReference type="ARBA" id="ARBA00035120"/>
    </source>
</evidence>
<keyword evidence="13" id="KW-0479">Metal-binding</keyword>
<name>A0A494XJH1_9BURK</name>
<keyword evidence="7 13" id="KW-0915">Sodium</keyword>
<feature type="binding site" evidence="13">
    <location>
        <position position="75"/>
    </location>
    <ligand>
        <name>Na(+)</name>
        <dbReference type="ChEBI" id="CHEBI:29101"/>
        <note>structural</note>
    </ligand>
</feature>
<evidence type="ECO:0000256" key="2">
    <source>
        <dbReference type="ARBA" id="ARBA00022448"/>
    </source>
</evidence>
<keyword evidence="5 13" id="KW-0812">Transmembrane</keyword>
<keyword evidence="9 13" id="KW-0472">Membrane</keyword>
<evidence type="ECO:0000256" key="3">
    <source>
        <dbReference type="ARBA" id="ARBA00022475"/>
    </source>
</evidence>
<dbReference type="Pfam" id="PF02537">
    <property type="entry name" value="CRCB"/>
    <property type="match status" value="1"/>
</dbReference>
<evidence type="ECO:0000256" key="7">
    <source>
        <dbReference type="ARBA" id="ARBA00023053"/>
    </source>
</evidence>
<dbReference type="HAMAP" id="MF_00454">
    <property type="entry name" value="FluC"/>
    <property type="match status" value="1"/>
</dbReference>
<dbReference type="NCBIfam" id="TIGR00494">
    <property type="entry name" value="crcB"/>
    <property type="match status" value="1"/>
</dbReference>
<evidence type="ECO:0000256" key="13">
    <source>
        <dbReference type="HAMAP-Rule" id="MF_00454"/>
    </source>
</evidence>
<dbReference type="RefSeq" id="WP_121276901.1">
    <property type="nucleotide sequence ID" value="NZ_RBZV01000002.1"/>
</dbReference>
<dbReference type="GO" id="GO:0140114">
    <property type="term" value="P:cellular detoxification of fluoride"/>
    <property type="evidence" value="ECO:0007669"/>
    <property type="project" value="UniProtKB-UniRule"/>
</dbReference>
<reference evidence="14 15" key="1">
    <citation type="submission" date="2018-10" db="EMBL/GenBank/DDBJ databases">
        <title>Paraburkholderia sp. 7MK8-2, isolated from soil.</title>
        <authorList>
            <person name="Gao Z.-H."/>
            <person name="Qiu L.-H."/>
        </authorList>
    </citation>
    <scope>NUCLEOTIDE SEQUENCE [LARGE SCALE GENOMIC DNA]</scope>
    <source>
        <strain evidence="14 15">7MK8-2</strain>
    </source>
</reference>
<dbReference type="InterPro" id="IPR003691">
    <property type="entry name" value="FluC"/>
</dbReference>
<comment type="similarity">
    <text evidence="11 13">Belongs to the fluoride channel Fluc/FEX (TC 1.A.43) family.</text>
</comment>
<evidence type="ECO:0000256" key="12">
    <source>
        <dbReference type="ARBA" id="ARBA00035585"/>
    </source>
</evidence>
<dbReference type="AlphaFoldDB" id="A0A494XJH1"/>
<evidence type="ECO:0000256" key="1">
    <source>
        <dbReference type="ARBA" id="ARBA00004651"/>
    </source>
</evidence>
<keyword evidence="10 13" id="KW-0407">Ion channel</keyword>
<evidence type="ECO:0000256" key="6">
    <source>
        <dbReference type="ARBA" id="ARBA00022989"/>
    </source>
</evidence>